<evidence type="ECO:0000259" key="3">
    <source>
        <dbReference type="Pfam" id="PF01789"/>
    </source>
</evidence>
<feature type="region of interest" description="Disordered" evidence="1">
    <location>
        <begin position="84"/>
        <end position="128"/>
    </location>
</feature>
<evidence type="ECO:0000256" key="2">
    <source>
        <dbReference type="SAM" id="Phobius"/>
    </source>
</evidence>
<dbReference type="EMBL" id="FO082268">
    <property type="protein sequence ID" value="CCO18647.1"/>
    <property type="molecule type" value="Genomic_DNA"/>
</dbReference>
<keyword evidence="2" id="KW-0472">Membrane</keyword>
<keyword evidence="2" id="KW-1133">Transmembrane helix</keyword>
<dbReference type="KEGG" id="bpg:Bathy11g02700"/>
<feature type="compositionally biased region" description="Basic residues" evidence="1">
    <location>
        <begin position="84"/>
        <end position="97"/>
    </location>
</feature>
<name>K8EK80_9CHLO</name>
<dbReference type="SUPFAM" id="SSF55724">
    <property type="entry name" value="Mog1p/PsbP-like"/>
    <property type="match status" value="1"/>
</dbReference>
<keyword evidence="5" id="KW-1185">Reference proteome</keyword>
<dbReference type="InterPro" id="IPR016123">
    <property type="entry name" value="Mog1/PsbP_a/b/a-sand"/>
</dbReference>
<feature type="region of interest" description="Disordered" evidence="1">
    <location>
        <begin position="41"/>
        <end position="62"/>
    </location>
</feature>
<protein>
    <recommendedName>
        <fullName evidence="3">PsbP C-terminal domain-containing protein</fullName>
    </recommendedName>
</protein>
<organism evidence="4 5">
    <name type="scientific">Bathycoccus prasinos</name>
    <dbReference type="NCBI Taxonomy" id="41875"/>
    <lineage>
        <taxon>Eukaryota</taxon>
        <taxon>Viridiplantae</taxon>
        <taxon>Chlorophyta</taxon>
        <taxon>Mamiellophyceae</taxon>
        <taxon>Mamiellales</taxon>
        <taxon>Bathycoccaceae</taxon>
        <taxon>Bathycoccus</taxon>
    </lineage>
</organism>
<sequence length="379" mass="42729">MPRRTIKRRRISSSSSGREKYIARVCVYLSLNVFTLNKSDGISPKHTTQHTHARSETMIQTTSFSSSSSSLRCCNRCFHHHHHHHHHRWTEKKKARGGRNTALARSRAKEDDDDGETTPSREEETRTTAPVVVSLAKLNTSPRRIALAMTSTTALAFGANFLGITSLALRANEPLARKLKLDAVYEVSGYRRDRNEEKGYEFLFPNEYLADQTIARRNAMRKAQSLDLPSLRETKGQKNVGEPESAFGPMGTNGEENMSVIVQTSKKGFDLGQFGDAEEQASWLLENALARPGSGKEAKLFSASETIGENGIKYYQFEYTIKTANWYRRNVAVFAQNKNTGDVYTFVAQCPVERWDGMGEKFRKSANSFRVFTPKPPSF</sequence>
<feature type="transmembrane region" description="Helical" evidence="2">
    <location>
        <begin position="145"/>
        <end position="169"/>
    </location>
</feature>
<feature type="region of interest" description="Disordered" evidence="1">
    <location>
        <begin position="235"/>
        <end position="254"/>
    </location>
</feature>
<dbReference type="Pfam" id="PF01789">
    <property type="entry name" value="PsbP"/>
    <property type="match status" value="1"/>
</dbReference>
<dbReference type="PANTHER" id="PTHR31407:SF16">
    <property type="entry name" value="PSBP DOMAIN-CONTAINING PROTEIN 7, CHLOROPLASTIC"/>
    <property type="match status" value="1"/>
</dbReference>
<dbReference type="GO" id="GO:0019898">
    <property type="term" value="C:extrinsic component of membrane"/>
    <property type="evidence" value="ECO:0007669"/>
    <property type="project" value="InterPro"/>
</dbReference>
<gene>
    <name evidence="4" type="ordered locus">Bathy11g02700</name>
</gene>
<dbReference type="GO" id="GO:0005509">
    <property type="term" value="F:calcium ion binding"/>
    <property type="evidence" value="ECO:0007669"/>
    <property type="project" value="InterPro"/>
</dbReference>
<evidence type="ECO:0000313" key="5">
    <source>
        <dbReference type="Proteomes" id="UP000198341"/>
    </source>
</evidence>
<evidence type="ECO:0000313" key="4">
    <source>
        <dbReference type="EMBL" id="CCO18647.1"/>
    </source>
</evidence>
<feature type="domain" description="PsbP C-terminal" evidence="3">
    <location>
        <begin position="189"/>
        <end position="371"/>
    </location>
</feature>
<dbReference type="STRING" id="41875.K8EK80"/>
<dbReference type="AlphaFoldDB" id="K8EK80"/>
<dbReference type="PANTHER" id="PTHR31407">
    <property type="match status" value="1"/>
</dbReference>
<dbReference type="NCBIfam" id="NF040946">
    <property type="entry name" value="PSII_PsbP"/>
    <property type="match status" value="1"/>
</dbReference>
<dbReference type="GO" id="GO:0015979">
    <property type="term" value="P:photosynthesis"/>
    <property type="evidence" value="ECO:0007669"/>
    <property type="project" value="InterPro"/>
</dbReference>
<reference evidence="4 5" key="1">
    <citation type="submission" date="2011-10" db="EMBL/GenBank/DDBJ databases">
        <authorList>
            <person name="Genoscope - CEA"/>
        </authorList>
    </citation>
    <scope>NUCLEOTIDE SEQUENCE [LARGE SCALE GENOMIC DNA]</scope>
    <source>
        <strain evidence="4 5">RCC 1105</strain>
    </source>
</reference>
<dbReference type="GO" id="GO:0009654">
    <property type="term" value="C:photosystem II oxygen evolving complex"/>
    <property type="evidence" value="ECO:0007669"/>
    <property type="project" value="InterPro"/>
</dbReference>
<evidence type="ECO:0000256" key="1">
    <source>
        <dbReference type="SAM" id="MobiDB-lite"/>
    </source>
</evidence>
<keyword evidence="2" id="KW-0812">Transmembrane</keyword>
<dbReference type="Gene3D" id="3.40.1000.10">
    <property type="entry name" value="Mog1/PsbP, alpha/beta/alpha sandwich"/>
    <property type="match status" value="1"/>
</dbReference>
<dbReference type="Proteomes" id="UP000198341">
    <property type="component" value="Chromosome 11"/>
</dbReference>
<dbReference type="eggNOG" id="ENOG502QS0I">
    <property type="taxonomic scope" value="Eukaryota"/>
</dbReference>
<accession>K8EK80</accession>
<dbReference type="OrthoDB" id="414405at2759"/>
<dbReference type="RefSeq" id="XP_007510302.1">
    <property type="nucleotide sequence ID" value="XM_007510240.1"/>
</dbReference>
<dbReference type="InterPro" id="IPR002683">
    <property type="entry name" value="PsbP_C"/>
</dbReference>
<proteinExistence type="predicted"/>
<dbReference type="GeneID" id="19012950"/>